<organism evidence="3">
    <name type="scientific">Tetraodon nigroviridis</name>
    <name type="common">Spotted green pufferfish</name>
    <name type="synonym">Chelonodon nigroviridis</name>
    <dbReference type="NCBI Taxonomy" id="99883"/>
    <lineage>
        <taxon>Eukaryota</taxon>
        <taxon>Metazoa</taxon>
        <taxon>Chordata</taxon>
        <taxon>Craniata</taxon>
        <taxon>Vertebrata</taxon>
        <taxon>Euteleostomi</taxon>
        <taxon>Actinopterygii</taxon>
        <taxon>Neopterygii</taxon>
        <taxon>Teleostei</taxon>
        <taxon>Neoteleostei</taxon>
        <taxon>Acanthomorphata</taxon>
        <taxon>Eupercaria</taxon>
        <taxon>Tetraodontiformes</taxon>
        <taxon>Tetradontoidea</taxon>
        <taxon>Tetraodontidae</taxon>
        <taxon>Tetraodon</taxon>
    </lineage>
</organism>
<dbReference type="GO" id="GO:0023051">
    <property type="term" value="P:regulation of signaling"/>
    <property type="evidence" value="ECO:0007669"/>
    <property type="project" value="InterPro"/>
</dbReference>
<feature type="compositionally biased region" description="Polar residues" evidence="1">
    <location>
        <begin position="433"/>
        <end position="446"/>
    </location>
</feature>
<accession>Q4SI02</accession>
<comment type="caution">
    <text evidence="3">The sequence shown here is derived from an EMBL/GenBank/DDBJ whole genome shotgun (WGS) entry which is preliminary data.</text>
</comment>
<dbReference type="OrthoDB" id="15627at2759"/>
<protein>
    <submittedName>
        <fullName evidence="3">(spotted green pufferfish) hypothetical protein</fullName>
    </submittedName>
</protein>
<dbReference type="InterPro" id="IPR036872">
    <property type="entry name" value="CH_dom_sf"/>
</dbReference>
<sequence>DNVSVFLKACGKLGLNVSQLFDPGDLQDLSNRVTLRHNESKRRLKNVVEVTQKLSRFDRFLPQYWTPEEEARVHTIYLGSRRRPWYHKMQQLRSKSLSDIPMVYPVCKVPNGRMVNDVRGENGVASDWNHGKPQCTTVAEDAEAQWQDDLTKWKNRRRSTKSDDCRKSQDREHVIHQMTNSAETNFEKNEAGVPLERDQRSPSSSGPAPCAASISSPSPKPSTFDLQPRTRAPLTRSYVTEVILSPASSVRPHSSSDAHRSTAGAMPASDGTILVEDTPFASLASEGAGVTTPSLEFPFSSQTQVKGQSSPAPMQPSSKPADSEKGPTSQISSLVTTLQPNGATAAFDKDPTELCAGPKVPPFFPDEVHQASVYTTDNRHNLSTSGTSMEHSNGQQAGGSRKYFAQMGSWAHSASLPRGYRRSESSCRLSSAITARPYSSRQSKASSLPRLQHVDDNQGLLSKRDKDDAPSAAFRPSLKRQAATASLKISPPAPSRQKNDTRVDQSGGEQLGAATDATPFQTQSPLQVGLILQDNPGESPTLPSAPCSDHTKVRTVLSKKFPLLEMQHIHKGAVGTNCAEITNRCHIRGIGKDLVLRRFQEPEQCCRREIRAGAGLLGVKRTADLDKV</sequence>
<dbReference type="EMBL" id="CAAE01014581">
    <property type="protein sequence ID" value="CAF99730.1"/>
    <property type="molecule type" value="Genomic_DNA"/>
</dbReference>
<feature type="domain" description="DUF4757" evidence="2">
    <location>
        <begin position="136"/>
        <end position="184"/>
    </location>
</feature>
<proteinExistence type="predicted"/>
<feature type="region of interest" description="Disordered" evidence="1">
    <location>
        <begin position="378"/>
        <end position="400"/>
    </location>
</feature>
<dbReference type="PANTHER" id="PTHR46767:SF2">
    <property type="entry name" value="LIM DOMAIN 7B"/>
    <property type="match status" value="1"/>
</dbReference>
<feature type="compositionally biased region" description="Low complexity" evidence="1">
    <location>
        <begin position="201"/>
        <end position="217"/>
    </location>
</feature>
<feature type="region of interest" description="Disordered" evidence="1">
    <location>
        <begin position="247"/>
        <end position="268"/>
    </location>
</feature>
<feature type="compositionally biased region" description="Basic and acidic residues" evidence="1">
    <location>
        <begin position="452"/>
        <end position="469"/>
    </location>
</feature>
<reference evidence="3" key="1">
    <citation type="journal article" date="2004" name="Nature">
        <title>Genome duplication in the teleost fish Tetraodon nigroviridis reveals the early vertebrate proto-karyotype.</title>
        <authorList>
            <person name="Jaillon O."/>
            <person name="Aury J.-M."/>
            <person name="Brunet F."/>
            <person name="Petit J.-L."/>
            <person name="Stange-Thomann N."/>
            <person name="Mauceli E."/>
            <person name="Bouneau L."/>
            <person name="Fischer C."/>
            <person name="Ozouf-Costaz C."/>
            <person name="Bernot A."/>
            <person name="Nicaud S."/>
            <person name="Jaffe D."/>
            <person name="Fisher S."/>
            <person name="Lutfalla G."/>
            <person name="Dossat C."/>
            <person name="Segurens B."/>
            <person name="Dasilva C."/>
            <person name="Salanoubat M."/>
            <person name="Levy M."/>
            <person name="Boudet N."/>
            <person name="Castellano S."/>
            <person name="Anthouard V."/>
            <person name="Jubin C."/>
            <person name="Castelli V."/>
            <person name="Katinka M."/>
            <person name="Vacherie B."/>
            <person name="Biemont C."/>
            <person name="Skalli Z."/>
            <person name="Cattolico L."/>
            <person name="Poulain J."/>
            <person name="De Berardinis V."/>
            <person name="Cruaud C."/>
            <person name="Duprat S."/>
            <person name="Brottier P."/>
            <person name="Coutanceau J.-P."/>
            <person name="Gouzy J."/>
            <person name="Parra G."/>
            <person name="Lardier G."/>
            <person name="Chapple C."/>
            <person name="McKernan K.J."/>
            <person name="McEwan P."/>
            <person name="Bosak S."/>
            <person name="Kellis M."/>
            <person name="Volff J.-N."/>
            <person name="Guigo R."/>
            <person name="Zody M.C."/>
            <person name="Mesirov J."/>
            <person name="Lindblad-Toh K."/>
            <person name="Birren B."/>
            <person name="Nusbaum C."/>
            <person name="Kahn D."/>
            <person name="Robinson-Rechavi M."/>
            <person name="Laudet V."/>
            <person name="Schachter V."/>
            <person name="Quetier F."/>
            <person name="Saurin W."/>
            <person name="Scarpelli C."/>
            <person name="Wincker P."/>
            <person name="Lander E.S."/>
            <person name="Weissenbach J."/>
            <person name="Roest Crollius H."/>
        </authorList>
    </citation>
    <scope>NUCLEOTIDE SEQUENCE [LARGE SCALE GENOMIC DNA]</scope>
</reference>
<gene>
    <name evidence="3" type="ORF">GSTENG00017907001</name>
</gene>
<dbReference type="KEGG" id="tng:GSTEN00017907G001"/>
<evidence type="ECO:0000313" key="3">
    <source>
        <dbReference type="EMBL" id="CAF99730.1"/>
    </source>
</evidence>
<evidence type="ECO:0000256" key="1">
    <source>
        <dbReference type="SAM" id="MobiDB-lite"/>
    </source>
</evidence>
<feature type="compositionally biased region" description="Basic and acidic residues" evidence="1">
    <location>
        <begin position="185"/>
        <end position="200"/>
    </location>
</feature>
<feature type="region of interest" description="Disordered" evidence="1">
    <location>
        <begin position="149"/>
        <end position="232"/>
    </location>
</feature>
<name>Q4SI02_TETNG</name>
<feature type="region of interest" description="Disordered" evidence="1">
    <location>
        <begin position="433"/>
        <end position="520"/>
    </location>
</feature>
<feature type="region of interest" description="Disordered" evidence="1">
    <location>
        <begin position="301"/>
        <end position="331"/>
    </location>
</feature>
<dbReference type="Gene3D" id="1.10.418.10">
    <property type="entry name" value="Calponin-like domain"/>
    <property type="match status" value="1"/>
</dbReference>
<dbReference type="InterPro" id="IPR029978">
    <property type="entry name" value="LMO-7"/>
</dbReference>
<feature type="compositionally biased region" description="Basic and acidic residues" evidence="1">
    <location>
        <begin position="160"/>
        <end position="175"/>
    </location>
</feature>
<dbReference type="AlphaFoldDB" id="Q4SI02"/>
<evidence type="ECO:0000259" key="2">
    <source>
        <dbReference type="Pfam" id="PF15949"/>
    </source>
</evidence>
<feature type="compositionally biased region" description="Polar residues" evidence="1">
    <location>
        <begin position="378"/>
        <end position="395"/>
    </location>
</feature>
<dbReference type="PANTHER" id="PTHR46767">
    <property type="entry name" value="LIM DOMAIN ONLY PROTEIN 7"/>
    <property type="match status" value="1"/>
</dbReference>
<dbReference type="Pfam" id="PF15949">
    <property type="entry name" value="DUF4757"/>
    <property type="match status" value="1"/>
</dbReference>
<feature type="non-terminal residue" evidence="3">
    <location>
        <position position="628"/>
    </location>
</feature>
<dbReference type="InterPro" id="IPR031865">
    <property type="entry name" value="DUF4757"/>
</dbReference>
<reference evidence="3" key="2">
    <citation type="submission" date="2004-02" db="EMBL/GenBank/DDBJ databases">
        <authorList>
            <consortium name="Genoscope"/>
            <consortium name="Whitehead Institute Centre for Genome Research"/>
        </authorList>
    </citation>
    <scope>NUCLEOTIDE SEQUENCE</scope>
</reference>
<dbReference type="GO" id="GO:0030155">
    <property type="term" value="P:regulation of cell adhesion"/>
    <property type="evidence" value="ECO:0007669"/>
    <property type="project" value="InterPro"/>
</dbReference>